<protein>
    <submittedName>
        <fullName evidence="1">Uncharacterized protein</fullName>
    </submittedName>
</protein>
<gene>
    <name evidence="1" type="ORF">AC625_05325</name>
</gene>
<dbReference type="PATRIC" id="fig|1679170.3.peg.1139"/>
<accession>A0A0K9GRY0</accession>
<comment type="caution">
    <text evidence="1">The sequence shown here is derived from an EMBL/GenBank/DDBJ whole genome shotgun (WGS) entry which is preliminary data.</text>
</comment>
<dbReference type="Proteomes" id="UP000037146">
    <property type="component" value="Unassembled WGS sequence"/>
</dbReference>
<sequence>MLAQFGVHQLGEKLENSAIEFVLSQYDSWISEYHYQTLDESYLPKTKKKFQKQFRLFFRAYFKLGGIIGIVQ</sequence>
<reference evidence="2" key="1">
    <citation type="submission" date="2015-07" db="EMBL/GenBank/DDBJ databases">
        <title>Genome sequencing project for genomic taxonomy and phylogenomics of Bacillus-like bacteria.</title>
        <authorList>
            <person name="Liu B."/>
            <person name="Wang J."/>
            <person name="Zhu Y."/>
            <person name="Liu G."/>
            <person name="Chen Q."/>
            <person name="Chen Z."/>
            <person name="Lan J."/>
            <person name="Che J."/>
            <person name="Ge C."/>
            <person name="Shi H."/>
            <person name="Pan Z."/>
            <person name="Liu X."/>
        </authorList>
    </citation>
    <scope>NUCLEOTIDE SEQUENCE [LARGE SCALE GENOMIC DNA]</scope>
    <source>
        <strain evidence="2">FJAT-27997</strain>
    </source>
</reference>
<name>A0A0K9GRY0_9BACI</name>
<dbReference type="OrthoDB" id="9787430at2"/>
<evidence type="ECO:0000313" key="1">
    <source>
        <dbReference type="EMBL" id="KMY48997.1"/>
    </source>
</evidence>
<keyword evidence="2" id="KW-1185">Reference proteome</keyword>
<proteinExistence type="predicted"/>
<organism evidence="1 2">
    <name type="scientific">Peribacillus loiseleuriae</name>
    <dbReference type="NCBI Taxonomy" id="1679170"/>
    <lineage>
        <taxon>Bacteria</taxon>
        <taxon>Bacillati</taxon>
        <taxon>Bacillota</taxon>
        <taxon>Bacilli</taxon>
        <taxon>Bacillales</taxon>
        <taxon>Bacillaceae</taxon>
        <taxon>Peribacillus</taxon>
    </lineage>
</organism>
<dbReference type="AlphaFoldDB" id="A0A0K9GRY0"/>
<dbReference type="EMBL" id="LFZW01000001">
    <property type="protein sequence ID" value="KMY48997.1"/>
    <property type="molecule type" value="Genomic_DNA"/>
</dbReference>
<evidence type="ECO:0000313" key="2">
    <source>
        <dbReference type="Proteomes" id="UP000037146"/>
    </source>
</evidence>